<keyword evidence="2 7" id="KW-0436">Ligase</keyword>
<dbReference type="EMBL" id="BTGU01000009">
    <property type="protein sequence ID" value="GMN39074.1"/>
    <property type="molecule type" value="Genomic_DNA"/>
</dbReference>
<reference evidence="10" key="1">
    <citation type="submission" date="2023-07" db="EMBL/GenBank/DDBJ databases">
        <title>draft genome sequence of fig (Ficus carica).</title>
        <authorList>
            <person name="Takahashi T."/>
            <person name="Nishimura K."/>
        </authorList>
    </citation>
    <scope>NUCLEOTIDE SEQUENCE</scope>
</reference>
<dbReference type="SUPFAM" id="SSF52374">
    <property type="entry name" value="Nucleotidylyl transferase"/>
    <property type="match status" value="1"/>
</dbReference>
<proteinExistence type="inferred from homology"/>
<keyword evidence="6 7" id="KW-0030">Aminoacyl-tRNA synthetase</keyword>
<name>A0AA87ZL49_FICCA</name>
<dbReference type="Pfam" id="PF09334">
    <property type="entry name" value="tRNA-synt_1g"/>
    <property type="match status" value="1"/>
</dbReference>
<evidence type="ECO:0000259" key="9">
    <source>
        <dbReference type="Pfam" id="PF09334"/>
    </source>
</evidence>
<dbReference type="InterPro" id="IPR004493">
    <property type="entry name" value="Leu-tRNA-synth_Ia_arc/euk"/>
</dbReference>
<organism evidence="10 11">
    <name type="scientific">Ficus carica</name>
    <name type="common">Common fig</name>
    <dbReference type="NCBI Taxonomy" id="3494"/>
    <lineage>
        <taxon>Eukaryota</taxon>
        <taxon>Viridiplantae</taxon>
        <taxon>Streptophyta</taxon>
        <taxon>Embryophyta</taxon>
        <taxon>Tracheophyta</taxon>
        <taxon>Spermatophyta</taxon>
        <taxon>Magnoliopsida</taxon>
        <taxon>eudicotyledons</taxon>
        <taxon>Gunneridae</taxon>
        <taxon>Pentapetalae</taxon>
        <taxon>rosids</taxon>
        <taxon>fabids</taxon>
        <taxon>Rosales</taxon>
        <taxon>Moraceae</taxon>
        <taxon>Ficeae</taxon>
        <taxon>Ficus</taxon>
    </lineage>
</organism>
<dbReference type="SUPFAM" id="SSF50677">
    <property type="entry name" value="ValRS/IleRS/LeuRS editing domain"/>
    <property type="match status" value="1"/>
</dbReference>
<evidence type="ECO:0000256" key="3">
    <source>
        <dbReference type="ARBA" id="ARBA00022741"/>
    </source>
</evidence>
<dbReference type="SUPFAM" id="SSF81383">
    <property type="entry name" value="F-box domain"/>
    <property type="match status" value="1"/>
</dbReference>
<dbReference type="Proteomes" id="UP001187192">
    <property type="component" value="Unassembled WGS sequence"/>
</dbReference>
<dbReference type="InterPro" id="IPR014729">
    <property type="entry name" value="Rossmann-like_a/b/a_fold"/>
</dbReference>
<dbReference type="InterPro" id="IPR009008">
    <property type="entry name" value="Val/Leu/Ile-tRNA-synth_edit"/>
</dbReference>
<comment type="similarity">
    <text evidence="1 7">Belongs to the class-I aminoacyl-tRNA synthetase family.</text>
</comment>
<dbReference type="InterPro" id="IPR001810">
    <property type="entry name" value="F-box_dom"/>
</dbReference>
<evidence type="ECO:0000256" key="5">
    <source>
        <dbReference type="ARBA" id="ARBA00022917"/>
    </source>
</evidence>
<accession>A0AA87ZL49</accession>
<gene>
    <name evidence="10" type="ORF">TIFTF001_008312</name>
</gene>
<comment type="caution">
    <text evidence="10">The sequence shown here is derived from an EMBL/GenBank/DDBJ whole genome shotgun (WGS) entry which is preliminary data.</text>
</comment>
<evidence type="ECO:0008006" key="12">
    <source>
        <dbReference type="Google" id="ProtNLM"/>
    </source>
</evidence>
<evidence type="ECO:0000313" key="11">
    <source>
        <dbReference type="Proteomes" id="UP001187192"/>
    </source>
</evidence>
<dbReference type="PANTHER" id="PTHR45794">
    <property type="entry name" value="LEUCYL-TRNA SYNTHETASE"/>
    <property type="match status" value="1"/>
</dbReference>
<dbReference type="InterPro" id="IPR015413">
    <property type="entry name" value="Methionyl/Leucyl_tRNA_Synth"/>
</dbReference>
<dbReference type="Gene3D" id="3.80.10.10">
    <property type="entry name" value="Ribonuclease Inhibitor"/>
    <property type="match status" value="1"/>
</dbReference>
<protein>
    <recommendedName>
        <fullName evidence="12">Leucyl-tRNA synthetase</fullName>
    </recommendedName>
</protein>
<dbReference type="Pfam" id="PF00646">
    <property type="entry name" value="F-box"/>
    <property type="match status" value="1"/>
</dbReference>
<evidence type="ECO:0000256" key="1">
    <source>
        <dbReference type="ARBA" id="ARBA00005594"/>
    </source>
</evidence>
<keyword evidence="3 7" id="KW-0547">Nucleotide-binding</keyword>
<dbReference type="GO" id="GO:0002161">
    <property type="term" value="F:aminoacyl-tRNA deacylase activity"/>
    <property type="evidence" value="ECO:0007669"/>
    <property type="project" value="InterPro"/>
</dbReference>
<dbReference type="InterPro" id="IPR032675">
    <property type="entry name" value="LRR_dom_sf"/>
</dbReference>
<evidence type="ECO:0000256" key="2">
    <source>
        <dbReference type="ARBA" id="ARBA00022598"/>
    </source>
</evidence>
<keyword evidence="5 7" id="KW-0648">Protein biosynthesis</keyword>
<dbReference type="SUPFAM" id="SSF52047">
    <property type="entry name" value="RNI-like"/>
    <property type="match status" value="1"/>
</dbReference>
<feature type="domain" description="F-box" evidence="8">
    <location>
        <begin position="759"/>
        <end position="797"/>
    </location>
</feature>
<evidence type="ECO:0000259" key="8">
    <source>
        <dbReference type="Pfam" id="PF00646"/>
    </source>
</evidence>
<dbReference type="Gene3D" id="3.40.50.620">
    <property type="entry name" value="HUPs"/>
    <property type="match status" value="2"/>
</dbReference>
<keyword evidence="4 7" id="KW-0067">ATP-binding</keyword>
<feature type="domain" description="Methionyl/Leucyl tRNA synthetase" evidence="9">
    <location>
        <begin position="297"/>
        <end position="415"/>
    </location>
</feature>
<dbReference type="GO" id="GO:0005524">
    <property type="term" value="F:ATP binding"/>
    <property type="evidence" value="ECO:0007669"/>
    <property type="project" value="UniProtKB-KW"/>
</dbReference>
<keyword evidence="11" id="KW-1185">Reference proteome</keyword>
<evidence type="ECO:0000256" key="4">
    <source>
        <dbReference type="ARBA" id="ARBA00022840"/>
    </source>
</evidence>
<sequence>MEDLEAFSLGVDWRRSFVTTDKNPFFDSFVRWQMRKLKYTVIKMEVLQPFPPKMGVLEGKKVFLAAVTLRPETMYGQTSARVSPDGKYGAFEINETDVSILTERAALNLAYQKYSRVPQKPTCLVELTVEDLIGLELKSPLAFHVDVNYALPPLTVPTDKGTGIVTSIPSDVPNHYKALQLSISKSTLEANEPAERVTSRSGDERVVALTDQWYITYGDPEWKKLAEEYLANVNFFSDETRDRFEHTLSWLNQWACSRSFGLRTRIPRDEQFLVKSLSDSTLYMAYYTIAHLLHNEDMYGTSRSPVAPDQLTDEMKQEFEYWYPFDIRGSGKDLIQNHFTFSIYNHKAIMAKHHWPRGFRADGHIMLNSKKMSKSMGNFITLRQAIEEFSADATRFSLANAGDGVDDANFVFETANAAILRLTKEIVWIEAFLAADDSSLRSGPPSTYADRVFANEMDIAVTTTEQNYHDSCFGKRSRQASMTFKLPGTSTDSAYHTNLSALCRVYVWREILKKEGFVINAGWPVADVPDLTLKKTNKYLQDSIDVMRKQLHKQISGSKKGNEKKVAPVMSSKEDNKLVGLIYVNEQFDGWKVECLRMLRMRFDNSNCVFTSTDDGETLEGIQKNSYVGPNDDFKMIRKLCMPFISFKKEEAVAVGIQALDLRLPFGEMEIQQNPPSPGNLTAIFLSPSTICRPWSSDSFVENTFHMSILVVLGLDAPCLCTPVLGCFGSWCSVSCVAPEIDSKDAEKVVVDRTSDGGLLELPRDVFGHVSSFLPSNDTVRLAMMSKCWKRLWKFVRVLDFSNMVVRNGAEYDRRTMENFITRVNNYLRLRDSNTPVDIFRLDVNVTVSLSVRHSSTLAVLKLHKLEFNGILIIDLPNLKNLHMDSCIMHGESLHSRLDGCNSLDTLDFVSCSLRNADLLPKKANAVKSLPTGCYVEPKWLHKFLAKLSSLESFKYMIQGT</sequence>
<dbReference type="GO" id="GO:0006429">
    <property type="term" value="P:leucyl-tRNA aminoacylation"/>
    <property type="evidence" value="ECO:0007669"/>
    <property type="project" value="InterPro"/>
</dbReference>
<dbReference type="AlphaFoldDB" id="A0AA87ZL49"/>
<dbReference type="InterPro" id="IPR036047">
    <property type="entry name" value="F-box-like_dom_sf"/>
</dbReference>
<evidence type="ECO:0000256" key="7">
    <source>
        <dbReference type="RuleBase" id="RU363039"/>
    </source>
</evidence>
<dbReference type="PANTHER" id="PTHR45794:SF1">
    <property type="entry name" value="LEUCINE--TRNA LIGASE, CYTOPLASMIC"/>
    <property type="match status" value="1"/>
</dbReference>
<dbReference type="GO" id="GO:0004823">
    <property type="term" value="F:leucine-tRNA ligase activity"/>
    <property type="evidence" value="ECO:0007669"/>
    <property type="project" value="InterPro"/>
</dbReference>
<evidence type="ECO:0000256" key="6">
    <source>
        <dbReference type="ARBA" id="ARBA00023146"/>
    </source>
</evidence>
<evidence type="ECO:0000313" key="10">
    <source>
        <dbReference type="EMBL" id="GMN39074.1"/>
    </source>
</evidence>